<evidence type="ECO:0000256" key="3">
    <source>
        <dbReference type="ARBA" id="ARBA00022801"/>
    </source>
</evidence>
<comment type="caution">
    <text evidence="8">The sequence shown here is derived from an EMBL/GenBank/DDBJ whole genome shotgun (WGS) entry which is preliminary data.</text>
</comment>
<proteinExistence type="predicted"/>
<gene>
    <name evidence="8" type="ORF">IAA55_09340</name>
</gene>
<dbReference type="PANTHER" id="PTHR33307">
    <property type="entry name" value="ALPHA-RHAMNOSIDASE (EUROFUNG)"/>
    <property type="match status" value="1"/>
</dbReference>
<organism evidence="8 9">
    <name type="scientific">Candidatus Pullilachnospira gallistercoris</name>
    <dbReference type="NCBI Taxonomy" id="2840911"/>
    <lineage>
        <taxon>Bacteria</taxon>
        <taxon>Bacillati</taxon>
        <taxon>Bacillota</taxon>
        <taxon>Clostridia</taxon>
        <taxon>Lachnospirales</taxon>
        <taxon>Lachnospiraceae</taxon>
        <taxon>Lachnospiraceae incertae sedis</taxon>
        <taxon>Candidatus Pullilachnospira</taxon>
    </lineage>
</organism>
<dbReference type="Pfam" id="PF17390">
    <property type="entry name" value="Bac_rhamnosid_C"/>
    <property type="match status" value="1"/>
</dbReference>
<dbReference type="Gene3D" id="2.60.420.10">
    <property type="entry name" value="Maltose phosphorylase, domain 3"/>
    <property type="match status" value="1"/>
</dbReference>
<dbReference type="InterPro" id="IPR012341">
    <property type="entry name" value="6hp_glycosidase-like_sf"/>
</dbReference>
<dbReference type="SUPFAM" id="SSF48208">
    <property type="entry name" value="Six-hairpin glycosidases"/>
    <property type="match status" value="1"/>
</dbReference>
<dbReference type="PANTHER" id="PTHR33307:SF6">
    <property type="entry name" value="ALPHA-RHAMNOSIDASE (EUROFUNG)-RELATED"/>
    <property type="match status" value="1"/>
</dbReference>
<dbReference type="Pfam" id="PF08531">
    <property type="entry name" value="Bac_rhamnosid_N"/>
    <property type="match status" value="1"/>
</dbReference>
<dbReference type="Gene3D" id="2.60.120.260">
    <property type="entry name" value="Galactose-binding domain-like"/>
    <property type="match status" value="2"/>
</dbReference>
<dbReference type="InterPro" id="IPR008928">
    <property type="entry name" value="6-hairpin_glycosidase_sf"/>
</dbReference>
<sequence>MELVRLRANSQNRPCVDQPPYFSWVIVSEGQNVMQETYRIRVWSDRGEAWDSGVVKSDQSAFVDYEGKALDSLTDYMWSVEVTDNAGHSASADSVFETGFMNGEWRAQWVRSPRPMKKAKKGNGGQNPAEYFRREFSVQKELKRARVYATCHGAYQLSVNGIRPDDRELAPEFTVYEKYLCYQTYDISSLLRAGTNAIGMLVGDGWYNCGYFKPPGRKFRPHRAVLFQIRLEYEDGTSEDIVSDDKIRVGESPVRSSDLFAGEFYDAGMEQDGWDCAGFNDSEWKRGVLMESESFGHLKAQYGEPVRPVRELPPVNLYKSPKGETILDFGQTLAGVLRVRTDFSAGTRLTLDHFEETDRDGNYVNTILGSDASGHHQKDVFLSAGKPQRYTPHFTYHGFRYVRVTCDVPVRAEDFTAVVWSTDNEDLGTFETSNEMINRLYENTRWSQRSNMVSIPTDCPQREKAGWTGDIQIYARTSLLNENTTPFLTRWLQNLACDQHKNGAVPVVVPFVGLYRLLAKINQITCGNRGPVGAAGWGDAACMVPWSMYEITGNRRILREQYDSMKAWCDYIITTAETRKGKNKLPREIDRYLWNTGFQYGEWLIPSQSGNGGDASFSKPLNSSVYCTPFFGWNSCRIMAETAALLGRGEDEEYYRDIADKMKAAIQKGVIREDGSLPVDFMGGYVLAIAFDLASDSQREKMAERLLTKIEENGDCLDTGFLATPYLLDALCKIGRTDKAVTLLLQEKCPSWLYEVKQGATTIWESYISYKPDGEPLATSFNHYAFGCVDDWMFRKICGIDMAAPGFKKIVIAPEVTDAFANAKRTYMSEYGRIGVEWRTEDGHFHMKAEIPCNTTALVRLPDGTSREAGSGTYEFECMM</sequence>
<feature type="domain" description="Alpha-L-rhamnosidase six-hairpin glycosidase" evidence="6">
    <location>
        <begin position="426"/>
        <end position="797"/>
    </location>
</feature>
<evidence type="ECO:0000313" key="9">
    <source>
        <dbReference type="Proteomes" id="UP000823912"/>
    </source>
</evidence>
<dbReference type="InterPro" id="IPR013783">
    <property type="entry name" value="Ig-like_fold"/>
</dbReference>
<protein>
    <recommendedName>
        <fullName evidence="2">alpha-L-rhamnosidase</fullName>
        <ecNumber evidence="2">3.2.1.40</ecNumber>
    </recommendedName>
</protein>
<name>A0A9D1EBC2_9FIRM</name>
<evidence type="ECO:0000256" key="1">
    <source>
        <dbReference type="ARBA" id="ARBA00001445"/>
    </source>
</evidence>
<evidence type="ECO:0000313" key="8">
    <source>
        <dbReference type="EMBL" id="HIR71471.1"/>
    </source>
</evidence>
<dbReference type="Gene3D" id="1.50.10.10">
    <property type="match status" value="1"/>
</dbReference>
<accession>A0A9D1EBC2</accession>
<evidence type="ECO:0000259" key="5">
    <source>
        <dbReference type="Pfam" id="PF08531"/>
    </source>
</evidence>
<dbReference type="EC" id="3.2.1.40" evidence="2"/>
<feature type="domain" description="Alpha-L-rhamnosidase concanavalin-like" evidence="4">
    <location>
        <begin position="319"/>
        <end position="419"/>
    </location>
</feature>
<dbReference type="GO" id="GO:0030596">
    <property type="term" value="F:alpha-L-rhamnosidase activity"/>
    <property type="evidence" value="ECO:0007669"/>
    <property type="project" value="UniProtKB-EC"/>
</dbReference>
<dbReference type="GO" id="GO:0005975">
    <property type="term" value="P:carbohydrate metabolic process"/>
    <property type="evidence" value="ECO:0007669"/>
    <property type="project" value="InterPro"/>
</dbReference>
<evidence type="ECO:0000259" key="7">
    <source>
        <dbReference type="Pfam" id="PF17390"/>
    </source>
</evidence>
<dbReference type="InterPro" id="IPR013737">
    <property type="entry name" value="Bac_rhamnosid_N"/>
</dbReference>
<dbReference type="InterPro" id="IPR035396">
    <property type="entry name" value="Bac_rhamnosid6H"/>
</dbReference>
<evidence type="ECO:0000259" key="4">
    <source>
        <dbReference type="Pfam" id="PF05592"/>
    </source>
</evidence>
<evidence type="ECO:0000256" key="2">
    <source>
        <dbReference type="ARBA" id="ARBA00012652"/>
    </source>
</evidence>
<dbReference type="AlphaFoldDB" id="A0A9D1EBC2"/>
<dbReference type="Proteomes" id="UP000823912">
    <property type="component" value="Unassembled WGS sequence"/>
</dbReference>
<dbReference type="Pfam" id="PF25788">
    <property type="entry name" value="Ig_Rha78A_N"/>
    <property type="match status" value="1"/>
</dbReference>
<reference evidence="8" key="2">
    <citation type="journal article" date="2021" name="PeerJ">
        <title>Extensive microbial diversity within the chicken gut microbiome revealed by metagenomics and culture.</title>
        <authorList>
            <person name="Gilroy R."/>
            <person name="Ravi A."/>
            <person name="Getino M."/>
            <person name="Pursley I."/>
            <person name="Horton D.L."/>
            <person name="Alikhan N.F."/>
            <person name="Baker D."/>
            <person name="Gharbi K."/>
            <person name="Hall N."/>
            <person name="Watson M."/>
            <person name="Adriaenssens E.M."/>
            <person name="Foster-Nyarko E."/>
            <person name="Jarju S."/>
            <person name="Secka A."/>
            <person name="Antonio M."/>
            <person name="Oren A."/>
            <person name="Chaudhuri R.R."/>
            <person name="La Ragione R."/>
            <person name="Hildebrand F."/>
            <person name="Pallen M.J."/>
        </authorList>
    </citation>
    <scope>NUCLEOTIDE SEQUENCE</scope>
    <source>
        <strain evidence="8">ChiSjej5B23-6657</strain>
    </source>
</reference>
<dbReference type="Pfam" id="PF05592">
    <property type="entry name" value="Bac_rhamnosid"/>
    <property type="match status" value="1"/>
</dbReference>
<evidence type="ECO:0000259" key="6">
    <source>
        <dbReference type="Pfam" id="PF17389"/>
    </source>
</evidence>
<dbReference type="InterPro" id="IPR035398">
    <property type="entry name" value="Bac_rhamnosid_C"/>
</dbReference>
<keyword evidence="3 8" id="KW-0378">Hydrolase</keyword>
<feature type="domain" description="Alpha-L-rhamnosidase C-terminal" evidence="7">
    <location>
        <begin position="799"/>
        <end position="871"/>
    </location>
</feature>
<reference evidence="8" key="1">
    <citation type="submission" date="2020-10" db="EMBL/GenBank/DDBJ databases">
        <authorList>
            <person name="Gilroy R."/>
        </authorList>
    </citation>
    <scope>NUCLEOTIDE SEQUENCE</scope>
    <source>
        <strain evidence="8">ChiSjej5B23-6657</strain>
    </source>
</reference>
<dbReference type="Gene3D" id="2.60.40.10">
    <property type="entry name" value="Immunoglobulins"/>
    <property type="match status" value="1"/>
</dbReference>
<dbReference type="PIRSF" id="PIRSF010631">
    <property type="entry name" value="A-rhamnsds"/>
    <property type="match status" value="1"/>
</dbReference>
<dbReference type="Pfam" id="PF17389">
    <property type="entry name" value="Bac_rhamnosid6H"/>
    <property type="match status" value="1"/>
</dbReference>
<dbReference type="InterPro" id="IPR016007">
    <property type="entry name" value="Alpha_rhamnosid"/>
</dbReference>
<feature type="domain" description="Bacterial alpha-L-rhamnosidase N-terminal" evidence="5">
    <location>
        <begin position="140"/>
        <end position="308"/>
    </location>
</feature>
<dbReference type="EMBL" id="DVHM01000154">
    <property type="protein sequence ID" value="HIR71471.1"/>
    <property type="molecule type" value="Genomic_DNA"/>
</dbReference>
<comment type="catalytic activity">
    <reaction evidence="1">
        <text>Hydrolysis of terminal non-reducing alpha-L-rhamnose residues in alpha-L-rhamnosides.</text>
        <dbReference type="EC" id="3.2.1.40"/>
    </reaction>
</comment>
<dbReference type="InterPro" id="IPR008902">
    <property type="entry name" value="Rhamnosid_concanavalin"/>
</dbReference>